<proteinExistence type="predicted"/>
<evidence type="ECO:0000313" key="2">
    <source>
        <dbReference type="Proteomes" id="UP000467841"/>
    </source>
</evidence>
<protein>
    <submittedName>
        <fullName evidence="1">Uncharacterized protein</fullName>
    </submittedName>
</protein>
<name>A0A6D2JQD6_9BRAS</name>
<reference evidence="1" key="1">
    <citation type="submission" date="2020-01" db="EMBL/GenBank/DDBJ databases">
        <authorList>
            <person name="Mishra B."/>
        </authorList>
    </citation>
    <scope>NUCLEOTIDE SEQUENCE [LARGE SCALE GENOMIC DNA]</scope>
</reference>
<accession>A0A6D2JQD6</accession>
<gene>
    <name evidence="1" type="ORF">MERR_LOCUS26749</name>
</gene>
<sequence>MKWASKQGFGSTAALGRSVVAAAWSCAAWRETVVAWPTAGRSPGRIAIGRSVSNFGRDFRRTNVTLAERGTFVPRPAGLCGLDDDSR</sequence>
<keyword evidence="2" id="KW-1185">Reference proteome</keyword>
<dbReference type="Proteomes" id="UP000467841">
    <property type="component" value="Unassembled WGS sequence"/>
</dbReference>
<organism evidence="1 2">
    <name type="scientific">Microthlaspi erraticum</name>
    <dbReference type="NCBI Taxonomy" id="1685480"/>
    <lineage>
        <taxon>Eukaryota</taxon>
        <taxon>Viridiplantae</taxon>
        <taxon>Streptophyta</taxon>
        <taxon>Embryophyta</taxon>
        <taxon>Tracheophyta</taxon>
        <taxon>Spermatophyta</taxon>
        <taxon>Magnoliopsida</taxon>
        <taxon>eudicotyledons</taxon>
        <taxon>Gunneridae</taxon>
        <taxon>Pentapetalae</taxon>
        <taxon>rosids</taxon>
        <taxon>malvids</taxon>
        <taxon>Brassicales</taxon>
        <taxon>Brassicaceae</taxon>
        <taxon>Coluteocarpeae</taxon>
        <taxon>Microthlaspi</taxon>
    </lineage>
</organism>
<dbReference type="AlphaFoldDB" id="A0A6D2JQD6"/>
<comment type="caution">
    <text evidence="1">The sequence shown here is derived from an EMBL/GenBank/DDBJ whole genome shotgun (WGS) entry which is preliminary data.</text>
</comment>
<evidence type="ECO:0000313" key="1">
    <source>
        <dbReference type="EMBL" id="CAA7039514.1"/>
    </source>
</evidence>
<dbReference type="EMBL" id="CACVBM020001211">
    <property type="protein sequence ID" value="CAA7039514.1"/>
    <property type="molecule type" value="Genomic_DNA"/>
</dbReference>